<dbReference type="EC" id="4.2.2.29" evidence="7"/>
<accession>A0ABY4EPA6</accession>
<keyword evidence="3 7" id="KW-1133">Transmembrane helix</keyword>
<sequence length="373" mass="42350">MSDSNFKKKYKERVRKRSSEANTVRKIVAIVLTTLIVIIVVGGLSGFLYVKSALKPVDSDDNSQKHVKIPLGSSTSQIASILEKNEIIKNDLIFRFYTKFNNESGFQAGDYQFTSSMTLDEIISSLQEGQLMKKAVAKVTIPEGKTVEQIAEIYADEFNNITKKQFMDKVTDKKYVQQLIKAHPELLSDKILNKNIKVPLEGYLFAATYPFYVSDPSIDQIIESMLKKSETVILPYKKGFAKQDLSIHEGVTMASLVENEATTAKERKKIAEVFYNRMDEDMRLQTDPTVLYAMGKWKEKVLSKDLKVDSPYNTYQIKGLPAGPISNFHTNSLEAVANPDDNDFLYFLADSDGNVHYAKTLKKHNEFKKKYIK</sequence>
<feature type="transmembrane region" description="Helical" evidence="7">
    <location>
        <begin position="27"/>
        <end position="50"/>
    </location>
</feature>
<comment type="similarity">
    <text evidence="7">Belongs to the transglycosylase MltG family.</text>
</comment>
<dbReference type="EMBL" id="CP095073">
    <property type="protein sequence ID" value="UOQ46299.1"/>
    <property type="molecule type" value="Genomic_DNA"/>
</dbReference>
<keyword evidence="2 7" id="KW-0812">Transmembrane</keyword>
<evidence type="ECO:0000313" key="9">
    <source>
        <dbReference type="Proteomes" id="UP000831787"/>
    </source>
</evidence>
<dbReference type="InterPro" id="IPR003770">
    <property type="entry name" value="MLTG-like"/>
</dbReference>
<comment type="subcellular location">
    <subcellularLocation>
        <location evidence="7">Cell membrane</location>
        <topology evidence="7">Single-pass membrane protein</topology>
    </subcellularLocation>
</comment>
<reference evidence="8 9" key="1">
    <citation type="submission" date="2022-04" db="EMBL/GenBank/DDBJ databases">
        <title>Halobacillus sp. isolated from saltern.</title>
        <authorList>
            <person name="Won M."/>
            <person name="Lee C.-M."/>
            <person name="Woen H.-Y."/>
            <person name="Kwon S.-W."/>
        </authorList>
    </citation>
    <scope>NUCLEOTIDE SEQUENCE [LARGE SCALE GENOMIC DNA]</scope>
    <source>
        <strain evidence="8 9">SSBR10-3</strain>
    </source>
</reference>
<dbReference type="Gene3D" id="3.30.1490.480">
    <property type="entry name" value="Endolytic murein transglycosylase"/>
    <property type="match status" value="1"/>
</dbReference>
<evidence type="ECO:0000313" key="8">
    <source>
        <dbReference type="EMBL" id="UOQ46299.1"/>
    </source>
</evidence>
<protein>
    <recommendedName>
        <fullName evidence="7">Endolytic murein transglycosylase</fullName>
        <ecNumber evidence="7">4.2.2.29</ecNumber>
    </recommendedName>
    <alternativeName>
        <fullName evidence="7">Peptidoglycan lytic transglycosylase</fullName>
    </alternativeName>
    <alternativeName>
        <fullName evidence="7">Peptidoglycan polymerization terminase</fullName>
    </alternativeName>
</protein>
<dbReference type="Gene3D" id="3.30.160.60">
    <property type="entry name" value="Classic Zinc Finger"/>
    <property type="match status" value="1"/>
</dbReference>
<keyword evidence="1 7" id="KW-1003">Cell membrane</keyword>
<gene>
    <name evidence="7 8" type="primary">mltG</name>
    <name evidence="8" type="ORF">MUN89_10520</name>
</gene>
<keyword evidence="4 7" id="KW-0472">Membrane</keyword>
<dbReference type="Pfam" id="PF02618">
    <property type="entry name" value="YceG"/>
    <property type="match status" value="1"/>
</dbReference>
<evidence type="ECO:0000256" key="3">
    <source>
        <dbReference type="ARBA" id="ARBA00022989"/>
    </source>
</evidence>
<evidence type="ECO:0000256" key="6">
    <source>
        <dbReference type="ARBA" id="ARBA00023316"/>
    </source>
</evidence>
<evidence type="ECO:0000256" key="5">
    <source>
        <dbReference type="ARBA" id="ARBA00023239"/>
    </source>
</evidence>
<proteinExistence type="inferred from homology"/>
<feature type="site" description="Important for catalytic activity" evidence="7">
    <location>
        <position position="260"/>
    </location>
</feature>
<dbReference type="PANTHER" id="PTHR30518">
    <property type="entry name" value="ENDOLYTIC MUREIN TRANSGLYCOSYLASE"/>
    <property type="match status" value="1"/>
</dbReference>
<evidence type="ECO:0000256" key="1">
    <source>
        <dbReference type="ARBA" id="ARBA00022475"/>
    </source>
</evidence>
<evidence type="ECO:0000256" key="2">
    <source>
        <dbReference type="ARBA" id="ARBA00022692"/>
    </source>
</evidence>
<dbReference type="PANTHER" id="PTHR30518:SF2">
    <property type="entry name" value="ENDOLYTIC MUREIN TRANSGLYCOSYLASE"/>
    <property type="match status" value="1"/>
</dbReference>
<dbReference type="CDD" id="cd08010">
    <property type="entry name" value="MltG_like"/>
    <property type="match status" value="1"/>
</dbReference>
<dbReference type="Proteomes" id="UP000831787">
    <property type="component" value="Chromosome"/>
</dbReference>
<dbReference type="HAMAP" id="MF_02065">
    <property type="entry name" value="MltG"/>
    <property type="match status" value="1"/>
</dbReference>
<evidence type="ECO:0000256" key="4">
    <source>
        <dbReference type="ARBA" id="ARBA00023136"/>
    </source>
</evidence>
<keyword evidence="6 7" id="KW-0961">Cell wall biogenesis/degradation</keyword>
<keyword evidence="5 7" id="KW-0456">Lyase</keyword>
<dbReference type="NCBIfam" id="TIGR00247">
    <property type="entry name" value="endolytic transglycosylase MltG"/>
    <property type="match status" value="1"/>
</dbReference>
<dbReference type="RefSeq" id="WP_244713397.1">
    <property type="nucleotide sequence ID" value="NZ_CP095073.1"/>
</dbReference>
<comment type="catalytic activity">
    <reaction evidence="7">
        <text>a peptidoglycan chain = a peptidoglycan chain with N-acetyl-1,6-anhydromuramyl-[peptide] at the reducing end + a peptidoglycan chain with N-acetylglucosamine at the non-reducing end.</text>
        <dbReference type="EC" id="4.2.2.29"/>
    </reaction>
</comment>
<comment type="function">
    <text evidence="7">Functions as a peptidoglycan terminase that cleaves nascent peptidoglycan strands endolytically to terminate their elongation.</text>
</comment>
<name>A0ABY4EPA6_9BACI</name>
<organism evidence="8 9">
    <name type="scientific">Halobacillus salinarum</name>
    <dbReference type="NCBI Taxonomy" id="2932257"/>
    <lineage>
        <taxon>Bacteria</taxon>
        <taxon>Bacillati</taxon>
        <taxon>Bacillota</taxon>
        <taxon>Bacilli</taxon>
        <taxon>Bacillales</taxon>
        <taxon>Bacillaceae</taxon>
        <taxon>Halobacillus</taxon>
    </lineage>
</organism>
<evidence type="ECO:0000256" key="7">
    <source>
        <dbReference type="HAMAP-Rule" id="MF_02065"/>
    </source>
</evidence>
<keyword evidence="9" id="KW-1185">Reference proteome</keyword>